<dbReference type="InterPro" id="IPR008758">
    <property type="entry name" value="Peptidase_S28"/>
</dbReference>
<gene>
    <name evidence="8" type="ORF">Cpir12675_000827</name>
</gene>
<evidence type="ECO:0000256" key="5">
    <source>
        <dbReference type="ARBA" id="ARBA00023180"/>
    </source>
</evidence>
<comment type="caution">
    <text evidence="8">The sequence shown here is derived from an EMBL/GenBank/DDBJ whole genome shotgun (WGS) entry which is preliminary data.</text>
</comment>
<evidence type="ECO:0000256" key="7">
    <source>
        <dbReference type="SAM" id="SignalP"/>
    </source>
</evidence>
<keyword evidence="2" id="KW-0645">Protease</keyword>
<dbReference type="Pfam" id="PF05577">
    <property type="entry name" value="Peptidase_S28"/>
    <property type="match status" value="1"/>
</dbReference>
<sequence length="616" mass="69890">MKLAWPLAALVSLASAMIDANHMLNKHYEADLVSRGLMKRANDDFYPPNVHDPDAMLTSIYLAQDMEVPINHFLDNPRYAPHDDSMFRLRYWFDDRFYQPGGPVILMSAGENNGQSQLSYMQDGLLARMAMATNGIMVILEQRYYGSSVPTPDFTTKNMRFLTTEQSMADIAWFSQSVVFPGHEQRDLTSENTPWILYGSHYSGSLAAFTRQNYPSLFTGAITSSAMTYAVEDFGDYYEAARRFAPENCATVTQAIIGLVDDIILSQNPQDKNSLFGLFGLTGLTDIDFVNVLTSGINSMIETHWNIKRGSFKWDTYCHAMNSRVRVYNTNENSEKAMRLLVGRYGPMYNLESATNSLANFIGWNHEWVISRCKENRAECFSRPPSIYKRSGLEETWRPWAWQMCTEWGLFQTSTTPSRDVMPVISRILTSRVSRQICYKSFSILKGPDTSQINNFGGLGFKFPRVAIINGEMDPWRAATPHRIGNELNIPQNSELYHLIPGAGHSWDMSSVHQDRVIPGEHPPPAIAEAQGYEIRLAQQWMWEWAIDRASREIIPGYDEDTFDYVNDYGKYFVADESYYSDSHPSPSNSNPSVNSPWGISRESEMKSTASSAINS</sequence>
<evidence type="ECO:0000313" key="9">
    <source>
        <dbReference type="Proteomes" id="UP001583280"/>
    </source>
</evidence>
<keyword evidence="3 7" id="KW-0732">Signal</keyword>
<dbReference type="SUPFAM" id="SSF53474">
    <property type="entry name" value="alpha/beta-Hydrolases"/>
    <property type="match status" value="1"/>
</dbReference>
<reference evidence="8 9" key="1">
    <citation type="journal article" date="2024" name="IMA Fungus">
        <title>IMA Genome - F19 : A genome assembly and annotation guide to empower mycologists, including annotated draft genome sequences of Ceratocystis pirilliformis, Diaporthe australafricana, Fusarium ophioides, Paecilomyces lecythidis, and Sporothrix stenoceras.</title>
        <authorList>
            <person name="Aylward J."/>
            <person name="Wilson A.M."/>
            <person name="Visagie C.M."/>
            <person name="Spraker J."/>
            <person name="Barnes I."/>
            <person name="Buitendag C."/>
            <person name="Ceriani C."/>
            <person name="Del Mar Angel L."/>
            <person name="du Plessis D."/>
            <person name="Fuchs T."/>
            <person name="Gasser K."/>
            <person name="Kramer D."/>
            <person name="Li W."/>
            <person name="Munsamy K."/>
            <person name="Piso A."/>
            <person name="Price J.L."/>
            <person name="Sonnekus B."/>
            <person name="Thomas C."/>
            <person name="van der Nest A."/>
            <person name="van Dijk A."/>
            <person name="van Heerden A."/>
            <person name="van Vuuren N."/>
            <person name="Yilmaz N."/>
            <person name="Duong T.A."/>
            <person name="van der Merwe N.A."/>
            <person name="Wingfield M.J."/>
            <person name="Wingfield B.D."/>
        </authorList>
    </citation>
    <scope>NUCLEOTIDE SEQUENCE [LARGE SCALE GENOMIC DNA]</scope>
    <source>
        <strain evidence="8 9">CMW 12675</strain>
    </source>
</reference>
<dbReference type="InterPro" id="IPR029058">
    <property type="entry name" value="AB_hydrolase_fold"/>
</dbReference>
<comment type="similarity">
    <text evidence="1">Belongs to the peptidase S28 family.</text>
</comment>
<dbReference type="Gene3D" id="3.40.50.1820">
    <property type="entry name" value="alpha/beta hydrolase"/>
    <property type="match status" value="2"/>
</dbReference>
<evidence type="ECO:0000256" key="1">
    <source>
        <dbReference type="ARBA" id="ARBA00011079"/>
    </source>
</evidence>
<feature type="compositionally biased region" description="Low complexity" evidence="6">
    <location>
        <begin position="580"/>
        <end position="597"/>
    </location>
</feature>
<keyword evidence="4" id="KW-0378">Hydrolase</keyword>
<feature type="region of interest" description="Disordered" evidence="6">
    <location>
        <begin position="580"/>
        <end position="616"/>
    </location>
</feature>
<evidence type="ECO:0000313" key="8">
    <source>
        <dbReference type="EMBL" id="KAL1900693.1"/>
    </source>
</evidence>
<dbReference type="PANTHER" id="PTHR11010">
    <property type="entry name" value="PROTEASE S28 PRO-X CARBOXYPEPTIDASE-RELATED"/>
    <property type="match status" value="1"/>
</dbReference>
<dbReference type="EMBL" id="JAWDJO010000011">
    <property type="protein sequence ID" value="KAL1900693.1"/>
    <property type="molecule type" value="Genomic_DNA"/>
</dbReference>
<dbReference type="Proteomes" id="UP001583280">
    <property type="component" value="Unassembled WGS sequence"/>
</dbReference>
<dbReference type="PANTHER" id="PTHR11010:SF117">
    <property type="entry name" value="SERINE PROTEASE 16"/>
    <property type="match status" value="1"/>
</dbReference>
<keyword evidence="5" id="KW-0325">Glycoprotein</keyword>
<proteinExistence type="inferred from homology"/>
<evidence type="ECO:0000256" key="6">
    <source>
        <dbReference type="SAM" id="MobiDB-lite"/>
    </source>
</evidence>
<evidence type="ECO:0000256" key="3">
    <source>
        <dbReference type="ARBA" id="ARBA00022729"/>
    </source>
</evidence>
<accession>A0ABR3ZJ09</accession>
<organism evidence="8 9">
    <name type="scientific">Ceratocystis pirilliformis</name>
    <dbReference type="NCBI Taxonomy" id="259994"/>
    <lineage>
        <taxon>Eukaryota</taxon>
        <taxon>Fungi</taxon>
        <taxon>Dikarya</taxon>
        <taxon>Ascomycota</taxon>
        <taxon>Pezizomycotina</taxon>
        <taxon>Sordariomycetes</taxon>
        <taxon>Hypocreomycetidae</taxon>
        <taxon>Microascales</taxon>
        <taxon>Ceratocystidaceae</taxon>
        <taxon>Ceratocystis</taxon>
    </lineage>
</organism>
<keyword evidence="9" id="KW-1185">Reference proteome</keyword>
<evidence type="ECO:0008006" key="10">
    <source>
        <dbReference type="Google" id="ProtNLM"/>
    </source>
</evidence>
<feature type="compositionally biased region" description="Polar residues" evidence="6">
    <location>
        <begin position="607"/>
        <end position="616"/>
    </location>
</feature>
<name>A0ABR3ZJ09_9PEZI</name>
<evidence type="ECO:0000256" key="2">
    <source>
        <dbReference type="ARBA" id="ARBA00022670"/>
    </source>
</evidence>
<protein>
    <recommendedName>
        <fullName evidence="10">Serine protease EDA2</fullName>
    </recommendedName>
</protein>
<feature type="chain" id="PRO_5046342770" description="Serine protease EDA2" evidence="7">
    <location>
        <begin position="21"/>
        <end position="616"/>
    </location>
</feature>
<evidence type="ECO:0000256" key="4">
    <source>
        <dbReference type="ARBA" id="ARBA00022801"/>
    </source>
</evidence>
<feature type="signal peptide" evidence="7">
    <location>
        <begin position="1"/>
        <end position="20"/>
    </location>
</feature>